<dbReference type="SUPFAM" id="SSF47413">
    <property type="entry name" value="lambda repressor-like DNA-binding domains"/>
    <property type="match status" value="1"/>
</dbReference>
<dbReference type="InterPro" id="IPR052359">
    <property type="entry name" value="HTH-type_reg/antitoxin"/>
</dbReference>
<reference evidence="5 6" key="1">
    <citation type="submission" date="2014-09" db="EMBL/GenBank/DDBJ databases">
        <title>Whole genome shotgun sequence of Escherichia vulneris NBRC 102420.</title>
        <authorList>
            <person name="Yoshida Y."/>
            <person name="Hosoyama A."/>
            <person name="Tsuchikane K."/>
            <person name="Ohji S."/>
            <person name="Ichikawa N."/>
            <person name="Kimura A."/>
            <person name="Yamazoe A."/>
            <person name="Ezaki T."/>
            <person name="Fujita N."/>
        </authorList>
    </citation>
    <scope>NUCLEOTIDE SEQUENCE [LARGE SCALE GENOMIC DNA]</scope>
    <source>
        <strain evidence="5 6">NBRC 102420</strain>
    </source>
</reference>
<feature type="domain" description="HTH cro/C1-type" evidence="4">
    <location>
        <begin position="37"/>
        <end position="90"/>
    </location>
</feature>
<keyword evidence="2 5" id="KW-0238">DNA-binding</keyword>
<accession>A0A090UZP4</accession>
<sequence>MKDDMFNELVESMQQAVAIRRGEMKPARVTSYPIPDVKAIRASAGLKQDEFAQAVGVSPSLVQSWEQHKRIPNGPSLKMLRIIEKHPDMLLLFQQV</sequence>
<evidence type="ECO:0000259" key="4">
    <source>
        <dbReference type="PROSITE" id="PS50943"/>
    </source>
</evidence>
<dbReference type="AlphaFoldDB" id="A0A090UZP4"/>
<dbReference type="PANTHER" id="PTHR36511">
    <property type="entry name" value="MERR FAMILY BACTERIAL REGULATORY PROTEIN"/>
    <property type="match status" value="1"/>
</dbReference>
<dbReference type="OrthoDB" id="9799384at2"/>
<dbReference type="PROSITE" id="PS50943">
    <property type="entry name" value="HTH_CROC1"/>
    <property type="match status" value="1"/>
</dbReference>
<keyword evidence="1" id="KW-0805">Transcription regulation</keyword>
<dbReference type="Proteomes" id="UP000029462">
    <property type="component" value="Unassembled WGS sequence"/>
</dbReference>
<evidence type="ECO:0000256" key="3">
    <source>
        <dbReference type="ARBA" id="ARBA00023163"/>
    </source>
</evidence>
<protein>
    <submittedName>
        <fullName evidence="5">Putative Xre family DNA-binding protein</fullName>
    </submittedName>
</protein>
<dbReference type="SMART" id="SM00530">
    <property type="entry name" value="HTH_XRE"/>
    <property type="match status" value="1"/>
</dbReference>
<keyword evidence="3" id="KW-0804">Transcription</keyword>
<comment type="caution">
    <text evidence="5">The sequence shown here is derived from an EMBL/GenBank/DDBJ whole genome shotgun (WGS) entry which is preliminary data.</text>
</comment>
<dbReference type="InterPro" id="IPR047761">
    <property type="entry name" value="NadS-like"/>
</dbReference>
<dbReference type="InterPro" id="IPR010982">
    <property type="entry name" value="Lambda_DNA-bd_dom_sf"/>
</dbReference>
<dbReference type="PANTHER" id="PTHR36511:SF3">
    <property type="entry name" value="ANTITOXIN HIGA-2"/>
    <property type="match status" value="1"/>
</dbReference>
<dbReference type="eggNOG" id="COG2944">
    <property type="taxonomic scope" value="Bacteria"/>
</dbReference>
<dbReference type="CDD" id="cd00093">
    <property type="entry name" value="HTH_XRE"/>
    <property type="match status" value="1"/>
</dbReference>
<proteinExistence type="predicted"/>
<evidence type="ECO:0000256" key="1">
    <source>
        <dbReference type="ARBA" id="ARBA00023015"/>
    </source>
</evidence>
<dbReference type="EMBL" id="BBMZ01000009">
    <property type="protein sequence ID" value="GAL58095.1"/>
    <property type="molecule type" value="Genomic_DNA"/>
</dbReference>
<dbReference type="InterPro" id="IPR001387">
    <property type="entry name" value="Cro/C1-type_HTH"/>
</dbReference>
<dbReference type="NCBIfam" id="NF041265">
    <property type="entry name" value="NadS"/>
    <property type="match status" value="1"/>
</dbReference>
<evidence type="ECO:0000256" key="2">
    <source>
        <dbReference type="ARBA" id="ARBA00023125"/>
    </source>
</evidence>
<evidence type="ECO:0000313" key="6">
    <source>
        <dbReference type="Proteomes" id="UP000029462"/>
    </source>
</evidence>
<gene>
    <name evidence="5" type="ORF">EV102420_09_01270</name>
</gene>
<dbReference type="STRING" id="1115515.EV102420_09_01270"/>
<name>A0A090UZP4_PSEVU</name>
<evidence type="ECO:0000313" key="5">
    <source>
        <dbReference type="EMBL" id="GAL58095.1"/>
    </source>
</evidence>
<organism evidence="5 6">
    <name type="scientific">Pseudescherichia vulneris NBRC 102420</name>
    <dbReference type="NCBI Taxonomy" id="1115515"/>
    <lineage>
        <taxon>Bacteria</taxon>
        <taxon>Pseudomonadati</taxon>
        <taxon>Pseudomonadota</taxon>
        <taxon>Gammaproteobacteria</taxon>
        <taxon>Enterobacterales</taxon>
        <taxon>Enterobacteriaceae</taxon>
        <taxon>Pseudescherichia</taxon>
    </lineage>
</organism>
<dbReference type="Gene3D" id="1.10.260.40">
    <property type="entry name" value="lambda repressor-like DNA-binding domains"/>
    <property type="match status" value="1"/>
</dbReference>
<keyword evidence="6" id="KW-1185">Reference proteome</keyword>
<dbReference type="GO" id="GO:0003677">
    <property type="term" value="F:DNA binding"/>
    <property type="evidence" value="ECO:0007669"/>
    <property type="project" value="UniProtKB-KW"/>
</dbReference>
<dbReference type="RefSeq" id="WP_042390966.1">
    <property type="nucleotide sequence ID" value="NZ_BBMZ01000009.1"/>
</dbReference>
<dbReference type="Pfam" id="PF01381">
    <property type="entry name" value="HTH_3"/>
    <property type="match status" value="1"/>
</dbReference>